<dbReference type="CDD" id="cd00118">
    <property type="entry name" value="LysM"/>
    <property type="match status" value="2"/>
</dbReference>
<keyword evidence="1" id="KW-0326">Glycosidase</keyword>
<dbReference type="GO" id="GO:0008061">
    <property type="term" value="F:chitin binding"/>
    <property type="evidence" value="ECO:0007669"/>
    <property type="project" value="InterPro"/>
</dbReference>
<gene>
    <name evidence="4" type="ORF">EDD66_11411</name>
</gene>
<evidence type="ECO:0000313" key="4">
    <source>
        <dbReference type="EMBL" id="ROR23404.1"/>
    </source>
</evidence>
<evidence type="ECO:0000259" key="3">
    <source>
        <dbReference type="PROSITE" id="PS51910"/>
    </source>
</evidence>
<dbReference type="Gene3D" id="3.20.20.80">
    <property type="entry name" value="Glycosidases"/>
    <property type="match status" value="1"/>
</dbReference>
<feature type="domain" description="GH18" evidence="3">
    <location>
        <begin position="98"/>
        <end position="434"/>
    </location>
</feature>
<dbReference type="SUPFAM" id="SSF54106">
    <property type="entry name" value="LysM domain"/>
    <property type="match status" value="2"/>
</dbReference>
<dbReference type="Proteomes" id="UP000273083">
    <property type="component" value="Unassembled WGS sequence"/>
</dbReference>
<dbReference type="SMART" id="SM00257">
    <property type="entry name" value="LysM"/>
    <property type="match status" value="2"/>
</dbReference>
<dbReference type="InterPro" id="IPR011583">
    <property type="entry name" value="Chitinase_II/V-like_cat"/>
</dbReference>
<dbReference type="PROSITE" id="PS51910">
    <property type="entry name" value="GH18_2"/>
    <property type="match status" value="1"/>
</dbReference>
<dbReference type="InterPro" id="IPR036779">
    <property type="entry name" value="LysM_dom_sf"/>
</dbReference>
<dbReference type="OrthoDB" id="9769314at2"/>
<name>A0A3N1X9F4_9FIRM</name>
<dbReference type="InterPro" id="IPR029070">
    <property type="entry name" value="Chitinase_insertion_sf"/>
</dbReference>
<sequence>MDIYVVQPGDTIYSIADQYDIPFTKLVQENGLINPFDLVTGQTIVITYPAQTHVVQEGDTLTSIIDEYGITLMQLLRNNAFLADRTFLYPGETLIIRYNTSGSISTNGYAYPYISQDTLKKTLPSLTYLSIFNYRLTEEGEIIAYGEDAEIIELSKYYGVVPLLMISTLTPTGELIPEIIYEILLNEEFQDQLLNNIIDILKSTGYMGMNVLFSNLNQTTQDLYINFLAKTSARFNTEGLFLFITINPNIEYVDNEISYEEINYSGISQMVNGIMFLQYEWGINYDPPAPVSSIALLRNFINYVVATTPSDKLFVGKPLIGYDWELPYIPNRSTAHAITLDSAIALARDVGVAIQFDETSQTPFFRYNVSFVGAPIEHIVWFIDARSINALDDLIDEYDLAGSGVWNIMIYYQQLWTMINSSYEITKVIPDSIG</sequence>
<evidence type="ECO:0000313" key="5">
    <source>
        <dbReference type="Proteomes" id="UP000273083"/>
    </source>
</evidence>
<dbReference type="Pfam" id="PF01476">
    <property type="entry name" value="LysM"/>
    <property type="match status" value="2"/>
</dbReference>
<dbReference type="GO" id="GO:0005975">
    <property type="term" value="P:carbohydrate metabolic process"/>
    <property type="evidence" value="ECO:0007669"/>
    <property type="project" value="InterPro"/>
</dbReference>
<dbReference type="InterPro" id="IPR018392">
    <property type="entry name" value="LysM"/>
</dbReference>
<keyword evidence="1" id="KW-0378">Hydrolase</keyword>
<proteinExistence type="predicted"/>
<feature type="domain" description="LysM" evidence="2">
    <location>
        <begin position="51"/>
        <end position="96"/>
    </location>
</feature>
<organism evidence="4 5">
    <name type="scientific">Mobilisporobacter senegalensis</name>
    <dbReference type="NCBI Taxonomy" id="1329262"/>
    <lineage>
        <taxon>Bacteria</taxon>
        <taxon>Bacillati</taxon>
        <taxon>Bacillota</taxon>
        <taxon>Clostridia</taxon>
        <taxon>Lachnospirales</taxon>
        <taxon>Lachnospiraceae</taxon>
        <taxon>Mobilisporobacter</taxon>
    </lineage>
</organism>
<dbReference type="Gene3D" id="3.10.50.10">
    <property type="match status" value="1"/>
</dbReference>
<protein>
    <submittedName>
        <fullName evidence="4">Spore germination protein</fullName>
    </submittedName>
</protein>
<dbReference type="PANTHER" id="PTHR46066:SF2">
    <property type="entry name" value="CHITINASE DOMAIN-CONTAINING PROTEIN 1"/>
    <property type="match status" value="1"/>
</dbReference>
<dbReference type="PANTHER" id="PTHR46066">
    <property type="entry name" value="CHITINASE DOMAIN-CONTAINING PROTEIN 1 FAMILY MEMBER"/>
    <property type="match status" value="1"/>
</dbReference>
<dbReference type="GO" id="GO:0070492">
    <property type="term" value="F:oligosaccharide binding"/>
    <property type="evidence" value="ECO:0007669"/>
    <property type="project" value="TreeGrafter"/>
</dbReference>
<feature type="domain" description="LysM" evidence="2">
    <location>
        <begin position="2"/>
        <end position="46"/>
    </location>
</feature>
<keyword evidence="5" id="KW-1185">Reference proteome</keyword>
<reference evidence="4 5" key="1">
    <citation type="submission" date="2018-11" db="EMBL/GenBank/DDBJ databases">
        <title>Genomic Encyclopedia of Type Strains, Phase IV (KMG-IV): sequencing the most valuable type-strain genomes for metagenomic binning, comparative biology and taxonomic classification.</title>
        <authorList>
            <person name="Goeker M."/>
        </authorList>
    </citation>
    <scope>NUCLEOTIDE SEQUENCE [LARGE SCALE GENOMIC DNA]</scope>
    <source>
        <strain evidence="4 5">DSM 26537</strain>
    </source>
</reference>
<dbReference type="SMART" id="SM00636">
    <property type="entry name" value="Glyco_18"/>
    <property type="match status" value="1"/>
</dbReference>
<dbReference type="Gene3D" id="3.10.350.10">
    <property type="entry name" value="LysM domain"/>
    <property type="match status" value="2"/>
</dbReference>
<dbReference type="EMBL" id="RJVG01000014">
    <property type="protein sequence ID" value="ROR23404.1"/>
    <property type="molecule type" value="Genomic_DNA"/>
</dbReference>
<evidence type="ECO:0000256" key="1">
    <source>
        <dbReference type="ARBA" id="ARBA00023295"/>
    </source>
</evidence>
<accession>A0A3N1X9F4</accession>
<dbReference type="RefSeq" id="WP_123610705.1">
    <property type="nucleotide sequence ID" value="NZ_RJVG01000014.1"/>
</dbReference>
<dbReference type="InterPro" id="IPR017853">
    <property type="entry name" value="GH"/>
</dbReference>
<dbReference type="GO" id="GO:0016798">
    <property type="term" value="F:hydrolase activity, acting on glycosyl bonds"/>
    <property type="evidence" value="ECO:0007669"/>
    <property type="project" value="UniProtKB-KW"/>
</dbReference>
<comment type="caution">
    <text evidence="4">The sequence shown here is derived from an EMBL/GenBank/DDBJ whole genome shotgun (WGS) entry which is preliminary data.</text>
</comment>
<dbReference type="GO" id="GO:0012505">
    <property type="term" value="C:endomembrane system"/>
    <property type="evidence" value="ECO:0007669"/>
    <property type="project" value="TreeGrafter"/>
</dbReference>
<evidence type="ECO:0000259" key="2">
    <source>
        <dbReference type="PROSITE" id="PS51782"/>
    </source>
</evidence>
<dbReference type="PROSITE" id="PS51782">
    <property type="entry name" value="LYSM"/>
    <property type="match status" value="2"/>
</dbReference>
<dbReference type="SUPFAM" id="SSF51445">
    <property type="entry name" value="(Trans)glycosidases"/>
    <property type="match status" value="1"/>
</dbReference>
<dbReference type="InterPro" id="IPR001223">
    <property type="entry name" value="Glyco_hydro18_cat"/>
</dbReference>
<dbReference type="AlphaFoldDB" id="A0A3N1X9F4"/>
<dbReference type="Pfam" id="PF00704">
    <property type="entry name" value="Glyco_hydro_18"/>
    <property type="match status" value="1"/>
</dbReference>